<sequence length="117" mass="13136">MTPSSDTGRRWVATLIVLLLLLQAGRWLWRKYNQAQDAPRQQAELAVQQKIAASHAYDDALLQANALLDRHDTAAAKHLLDSLQQVPTDSLFQIERQKLQAALQRLDSARAGSPRLK</sequence>
<organism evidence="1 2">
    <name type="scientific">Hymenobacter telluris</name>
    <dbReference type="NCBI Taxonomy" id="2816474"/>
    <lineage>
        <taxon>Bacteria</taxon>
        <taxon>Pseudomonadati</taxon>
        <taxon>Bacteroidota</taxon>
        <taxon>Cytophagia</taxon>
        <taxon>Cytophagales</taxon>
        <taxon>Hymenobacteraceae</taxon>
        <taxon>Hymenobacter</taxon>
    </lineage>
</organism>
<proteinExistence type="predicted"/>
<accession>A0A939F1R5</accession>
<gene>
    <name evidence="1" type="ORF">J0X19_17845</name>
</gene>
<dbReference type="EMBL" id="JAFLQZ010000014">
    <property type="protein sequence ID" value="MBO0359828.1"/>
    <property type="molecule type" value="Genomic_DNA"/>
</dbReference>
<dbReference type="AlphaFoldDB" id="A0A939F1R5"/>
<evidence type="ECO:0000313" key="1">
    <source>
        <dbReference type="EMBL" id="MBO0359828.1"/>
    </source>
</evidence>
<dbReference type="Proteomes" id="UP000664144">
    <property type="component" value="Unassembled WGS sequence"/>
</dbReference>
<comment type="caution">
    <text evidence="1">The sequence shown here is derived from an EMBL/GenBank/DDBJ whole genome shotgun (WGS) entry which is preliminary data.</text>
</comment>
<protein>
    <submittedName>
        <fullName evidence="1">Uncharacterized protein</fullName>
    </submittedName>
</protein>
<keyword evidence="2" id="KW-1185">Reference proteome</keyword>
<evidence type="ECO:0000313" key="2">
    <source>
        <dbReference type="Proteomes" id="UP000664144"/>
    </source>
</evidence>
<dbReference type="RefSeq" id="WP_206985778.1">
    <property type="nucleotide sequence ID" value="NZ_JAFLQZ010000014.1"/>
</dbReference>
<name>A0A939F1R5_9BACT</name>
<reference evidence="1" key="1">
    <citation type="submission" date="2021-03" db="EMBL/GenBank/DDBJ databases">
        <authorList>
            <person name="Kim M.K."/>
        </authorList>
    </citation>
    <scope>NUCLEOTIDE SEQUENCE</scope>
    <source>
        <strain evidence="1">BT186</strain>
    </source>
</reference>